<keyword evidence="12 19" id="KW-1133">Transmembrane helix</keyword>
<comment type="function">
    <text evidence="1">Core subunit of the mitochondrial membrane respiratory chain NADH dehydrogenase (Complex I) that is believed to belong to the minimal assembly required for catalysis. Complex I functions in the transfer of electrons from NADH to the respiratory chain. The immediate electron acceptor for the enzyme is believed to be ubiquinone.</text>
</comment>
<organism evidence="21">
    <name type="scientific">Pseudobiotus spinifer</name>
    <dbReference type="NCBI Taxonomy" id="1477120"/>
    <lineage>
        <taxon>Eukaryota</taxon>
        <taxon>Metazoa</taxon>
        <taxon>Ecdysozoa</taxon>
        <taxon>Tardigrada</taxon>
        <taxon>Eutardigrada</taxon>
        <taxon>Parachela</taxon>
        <taxon>Isohypsibioidea</taxon>
        <taxon>Doryphoribiidae</taxon>
        <taxon>Pseudobiotus</taxon>
    </lineage>
</organism>
<dbReference type="InterPro" id="IPR050175">
    <property type="entry name" value="Complex_I_Subunit_2"/>
</dbReference>
<keyword evidence="8 19" id="KW-0812">Transmembrane</keyword>
<keyword evidence="15 21" id="KW-0496">Mitochondrion</keyword>
<evidence type="ECO:0000256" key="11">
    <source>
        <dbReference type="ARBA" id="ARBA00022982"/>
    </source>
</evidence>
<keyword evidence="9" id="KW-0999">Mitochondrion inner membrane</keyword>
<feature type="domain" description="NADH:quinone oxidoreductase/Mrp antiporter transmembrane" evidence="20">
    <location>
        <begin position="24"/>
        <end position="207"/>
    </location>
</feature>
<feature type="transmembrane region" description="Helical" evidence="19">
    <location>
        <begin position="294"/>
        <end position="315"/>
    </location>
</feature>
<evidence type="ECO:0000256" key="12">
    <source>
        <dbReference type="ARBA" id="ARBA00022989"/>
    </source>
</evidence>
<keyword evidence="11" id="KW-0249">Electron transport</keyword>
<dbReference type="PANTHER" id="PTHR46552">
    <property type="entry name" value="NADH-UBIQUINONE OXIDOREDUCTASE CHAIN 2"/>
    <property type="match status" value="1"/>
</dbReference>
<reference evidence="21" key="1">
    <citation type="submission" date="2013-12" db="EMBL/GenBank/DDBJ databases">
        <authorList>
            <person name="Schubert J."/>
        </authorList>
    </citation>
    <scope>NUCLEOTIDE SEQUENCE</scope>
</reference>
<dbReference type="PANTHER" id="PTHR46552:SF1">
    <property type="entry name" value="NADH-UBIQUINONE OXIDOREDUCTASE CHAIN 2"/>
    <property type="match status" value="1"/>
</dbReference>
<name>A0A0K0KA10_9BILA</name>
<evidence type="ECO:0000256" key="8">
    <source>
        <dbReference type="ARBA" id="ARBA00022692"/>
    </source>
</evidence>
<evidence type="ECO:0000256" key="16">
    <source>
        <dbReference type="ARBA" id="ARBA00023136"/>
    </source>
</evidence>
<feature type="transmembrane region" description="Helical" evidence="19">
    <location>
        <begin position="140"/>
        <end position="158"/>
    </location>
</feature>
<evidence type="ECO:0000256" key="7">
    <source>
        <dbReference type="ARBA" id="ARBA00022660"/>
    </source>
</evidence>
<evidence type="ECO:0000256" key="19">
    <source>
        <dbReference type="SAM" id="Phobius"/>
    </source>
</evidence>
<evidence type="ECO:0000256" key="10">
    <source>
        <dbReference type="ARBA" id="ARBA00022967"/>
    </source>
</evidence>
<gene>
    <name evidence="21" type="primary">ND2</name>
</gene>
<feature type="transmembrane region" description="Helical" evidence="19">
    <location>
        <begin position="59"/>
        <end position="80"/>
    </location>
</feature>
<evidence type="ECO:0000256" key="18">
    <source>
        <dbReference type="ARBA" id="ARBA00049551"/>
    </source>
</evidence>
<dbReference type="AlphaFoldDB" id="A0A0K0KA10"/>
<accession>A0A0K0KA10</accession>
<comment type="subcellular location">
    <subcellularLocation>
        <location evidence="2">Mitochondrion inner membrane</location>
        <topology evidence="2">Multi-pass membrane protein</topology>
    </subcellularLocation>
</comment>
<keyword evidence="14" id="KW-0830">Ubiquinone</keyword>
<evidence type="ECO:0000256" key="15">
    <source>
        <dbReference type="ARBA" id="ARBA00023128"/>
    </source>
</evidence>
<keyword evidence="13" id="KW-0520">NAD</keyword>
<evidence type="ECO:0000256" key="6">
    <source>
        <dbReference type="ARBA" id="ARBA00022448"/>
    </source>
</evidence>
<evidence type="ECO:0000256" key="5">
    <source>
        <dbReference type="ARBA" id="ARBA00021008"/>
    </source>
</evidence>
<keyword evidence="16 19" id="KW-0472">Membrane</keyword>
<keyword evidence="6" id="KW-0813">Transport</keyword>
<proteinExistence type="inferred from homology"/>
<dbReference type="Pfam" id="PF00361">
    <property type="entry name" value="Proton_antipo_M"/>
    <property type="match status" value="1"/>
</dbReference>
<keyword evidence="7" id="KW-0679">Respiratory chain</keyword>
<feature type="transmembrane region" description="Helical" evidence="19">
    <location>
        <begin position="250"/>
        <end position="271"/>
    </location>
</feature>
<evidence type="ECO:0000256" key="14">
    <source>
        <dbReference type="ARBA" id="ARBA00023075"/>
    </source>
</evidence>
<evidence type="ECO:0000256" key="2">
    <source>
        <dbReference type="ARBA" id="ARBA00004448"/>
    </source>
</evidence>
<feature type="transmembrane region" description="Helical" evidence="19">
    <location>
        <begin position="87"/>
        <end position="107"/>
    </location>
</feature>
<evidence type="ECO:0000256" key="13">
    <source>
        <dbReference type="ARBA" id="ARBA00023027"/>
    </source>
</evidence>
<evidence type="ECO:0000256" key="9">
    <source>
        <dbReference type="ARBA" id="ARBA00022792"/>
    </source>
</evidence>
<evidence type="ECO:0000256" key="1">
    <source>
        <dbReference type="ARBA" id="ARBA00003257"/>
    </source>
</evidence>
<evidence type="ECO:0000256" key="17">
    <source>
        <dbReference type="ARBA" id="ARBA00031028"/>
    </source>
</evidence>
<evidence type="ECO:0000259" key="20">
    <source>
        <dbReference type="Pfam" id="PF00361"/>
    </source>
</evidence>
<dbReference type="InterPro" id="IPR001750">
    <property type="entry name" value="ND/Mrp_TM"/>
</dbReference>
<protein>
    <recommendedName>
        <fullName evidence="5">NADH-ubiquinone oxidoreductase chain 2</fullName>
        <ecNumber evidence="4">7.1.1.2</ecNumber>
    </recommendedName>
    <alternativeName>
        <fullName evidence="17">NADH dehydrogenase subunit 2</fullName>
    </alternativeName>
</protein>
<evidence type="ECO:0000256" key="4">
    <source>
        <dbReference type="ARBA" id="ARBA00012944"/>
    </source>
</evidence>
<dbReference type="EMBL" id="KF938944">
    <property type="protein sequence ID" value="AHZ34693.1"/>
    <property type="molecule type" value="Genomic_DNA"/>
</dbReference>
<geneLocation type="mitochondrion" evidence="21"/>
<evidence type="ECO:0000256" key="3">
    <source>
        <dbReference type="ARBA" id="ARBA00007012"/>
    </source>
</evidence>
<feature type="transmembrane region" description="Helical" evidence="19">
    <location>
        <begin position="215"/>
        <end position="238"/>
    </location>
</feature>
<comment type="similarity">
    <text evidence="3">Belongs to the complex I subunit 2 family.</text>
</comment>
<feature type="transmembrane region" description="Helical" evidence="19">
    <location>
        <begin position="7"/>
        <end position="30"/>
    </location>
</feature>
<dbReference type="EC" id="7.1.1.2" evidence="4"/>
<sequence length="316" mass="35670">MNKNLPILFLSYFSSIILTFTLESWFSLWVTLELNTLTFSSILLLSFHSKSSENSTSYFVAQAISSLVLLMSIFSILFLSNPQKISFILNLSLFFKLTLAPFQAWAIPISMHLSWSTLLLLVTAQKVSPLIFLEMARPEGSLFVISLCALTCLLGSLSNLSANSLKFLLIFSTLSSTGWIVLALMSSSTIWKFFLVIYFFNLLTLYAQLSKKTKTISNSLMLLVWLSVAGLPPFMGFFPKITIIFFLAKIFFYSLLMGLLLISALDIFIFVSKTYNSFLTPPVKAWLAPSNSKLMWLGTWVLMNCLGFVFFFKILS</sequence>
<keyword evidence="10" id="KW-1278">Translocase</keyword>
<dbReference type="GO" id="GO:0008137">
    <property type="term" value="F:NADH dehydrogenase (ubiquinone) activity"/>
    <property type="evidence" value="ECO:0007669"/>
    <property type="project" value="UniProtKB-EC"/>
</dbReference>
<dbReference type="GO" id="GO:0006120">
    <property type="term" value="P:mitochondrial electron transport, NADH to ubiquinone"/>
    <property type="evidence" value="ECO:0007669"/>
    <property type="project" value="TreeGrafter"/>
</dbReference>
<dbReference type="GO" id="GO:0005743">
    <property type="term" value="C:mitochondrial inner membrane"/>
    <property type="evidence" value="ECO:0007669"/>
    <property type="project" value="UniProtKB-SubCell"/>
</dbReference>
<evidence type="ECO:0000313" key="21">
    <source>
        <dbReference type="EMBL" id="AHZ34693.1"/>
    </source>
</evidence>
<comment type="catalytic activity">
    <reaction evidence="18">
        <text>a ubiquinone + NADH + 5 H(+)(in) = a ubiquinol + NAD(+) + 4 H(+)(out)</text>
        <dbReference type="Rhea" id="RHEA:29091"/>
        <dbReference type="Rhea" id="RHEA-COMP:9565"/>
        <dbReference type="Rhea" id="RHEA-COMP:9566"/>
        <dbReference type="ChEBI" id="CHEBI:15378"/>
        <dbReference type="ChEBI" id="CHEBI:16389"/>
        <dbReference type="ChEBI" id="CHEBI:17976"/>
        <dbReference type="ChEBI" id="CHEBI:57540"/>
        <dbReference type="ChEBI" id="CHEBI:57945"/>
        <dbReference type="EC" id="7.1.1.2"/>
    </reaction>
</comment>